<dbReference type="FunFam" id="3.90.1150.10:FF:000001">
    <property type="entry name" value="Aspartate aminotransferase"/>
    <property type="match status" value="1"/>
</dbReference>
<evidence type="ECO:0000313" key="11">
    <source>
        <dbReference type="EMBL" id="JAD11122.1"/>
    </source>
</evidence>
<comment type="similarity">
    <text evidence="2">Belongs to the class-I pyridoxal-phosphate-dependent aminotransferase family.</text>
</comment>
<accession>A0A0A1XJJ8</accession>
<name>A0A0A1XJJ8_ZEUCU</name>
<dbReference type="AlphaFoldDB" id="A0A0A1XJJ8"/>
<evidence type="ECO:0000256" key="4">
    <source>
        <dbReference type="ARBA" id="ARBA00022576"/>
    </source>
</evidence>
<dbReference type="InterPro" id="IPR015422">
    <property type="entry name" value="PyrdxlP-dep_Trfase_small"/>
</dbReference>
<dbReference type="EMBL" id="GBXI01003170">
    <property type="protein sequence ID" value="JAD11122.1"/>
    <property type="molecule type" value="Transcribed_RNA"/>
</dbReference>
<evidence type="ECO:0000256" key="6">
    <source>
        <dbReference type="ARBA" id="ARBA00022898"/>
    </source>
</evidence>
<dbReference type="PANTHER" id="PTHR11879">
    <property type="entry name" value="ASPARTATE AMINOTRANSFERASE"/>
    <property type="match status" value="1"/>
</dbReference>
<comment type="catalytic activity">
    <reaction evidence="7 8">
        <text>L-aspartate + 2-oxoglutarate = oxaloacetate + L-glutamate</text>
        <dbReference type="Rhea" id="RHEA:21824"/>
        <dbReference type="ChEBI" id="CHEBI:16452"/>
        <dbReference type="ChEBI" id="CHEBI:16810"/>
        <dbReference type="ChEBI" id="CHEBI:29985"/>
        <dbReference type="ChEBI" id="CHEBI:29991"/>
        <dbReference type="EC" id="2.6.1.1"/>
    </reaction>
</comment>
<evidence type="ECO:0000256" key="3">
    <source>
        <dbReference type="ARBA" id="ARBA00011738"/>
    </source>
</evidence>
<keyword evidence="5 8" id="KW-0808">Transferase</keyword>
<dbReference type="InterPro" id="IPR015424">
    <property type="entry name" value="PyrdxlP-dep_Trfase"/>
</dbReference>
<dbReference type="GO" id="GO:0004069">
    <property type="term" value="F:L-aspartate:2-oxoglutarate aminotransferase activity"/>
    <property type="evidence" value="ECO:0007669"/>
    <property type="project" value="UniProtKB-EC"/>
</dbReference>
<dbReference type="FunFam" id="3.40.640.10:FF:000146">
    <property type="entry name" value="Aspartate aminotransferase"/>
    <property type="match status" value="1"/>
</dbReference>
<proteinExistence type="inferred from homology"/>
<evidence type="ECO:0000313" key="10">
    <source>
        <dbReference type="EMBL" id="JAD02139.1"/>
    </source>
</evidence>
<dbReference type="NCBIfam" id="NF006719">
    <property type="entry name" value="PRK09257.1"/>
    <property type="match status" value="1"/>
</dbReference>
<dbReference type="PANTHER" id="PTHR11879:SF22">
    <property type="entry name" value="ASPARTATE AMINOTRANSFERASE, MITOCHONDRIAL"/>
    <property type="match status" value="1"/>
</dbReference>
<evidence type="ECO:0000256" key="1">
    <source>
        <dbReference type="ARBA" id="ARBA00001933"/>
    </source>
</evidence>
<organism evidence="11">
    <name type="scientific">Zeugodacus cucurbitae</name>
    <name type="common">Melon fruit fly</name>
    <name type="synonym">Bactrocera cucurbitae</name>
    <dbReference type="NCBI Taxonomy" id="28588"/>
    <lineage>
        <taxon>Eukaryota</taxon>
        <taxon>Metazoa</taxon>
        <taxon>Ecdysozoa</taxon>
        <taxon>Arthropoda</taxon>
        <taxon>Hexapoda</taxon>
        <taxon>Insecta</taxon>
        <taxon>Pterygota</taxon>
        <taxon>Neoptera</taxon>
        <taxon>Endopterygota</taxon>
        <taxon>Diptera</taxon>
        <taxon>Brachycera</taxon>
        <taxon>Muscomorpha</taxon>
        <taxon>Tephritoidea</taxon>
        <taxon>Tephritidae</taxon>
        <taxon>Zeugodacus</taxon>
        <taxon>Zeugodacus</taxon>
    </lineage>
</organism>
<dbReference type="Pfam" id="PF00155">
    <property type="entry name" value="Aminotran_1_2"/>
    <property type="match status" value="1"/>
</dbReference>
<feature type="domain" description="Aminotransferase class I/classII large" evidence="9">
    <location>
        <begin position="56"/>
        <end position="422"/>
    </location>
</feature>
<dbReference type="GO" id="GO:0006533">
    <property type="term" value="P:L-aspartate catabolic process"/>
    <property type="evidence" value="ECO:0007669"/>
    <property type="project" value="TreeGrafter"/>
</dbReference>
<comment type="subunit">
    <text evidence="3 8">Homodimer.</text>
</comment>
<evidence type="ECO:0000256" key="7">
    <source>
        <dbReference type="ARBA" id="ARBA00049185"/>
    </source>
</evidence>
<protein>
    <recommendedName>
        <fullName evidence="8">Aspartate aminotransferase</fullName>
        <ecNumber evidence="8">2.6.1.1</ecNumber>
    </recommendedName>
</protein>
<keyword evidence="6" id="KW-0663">Pyridoxal phosphate</keyword>
<comment type="cofactor">
    <cofactor evidence="1">
        <name>pyridoxal 5'-phosphate</name>
        <dbReference type="ChEBI" id="CHEBI:597326"/>
    </cofactor>
</comment>
<gene>
    <name evidence="11" type="primary">Got2_0</name>
    <name evidence="10" type="synonym">Got2_1</name>
    <name evidence="10" type="ORF">g.43978</name>
    <name evidence="11" type="ORF">g.43979</name>
</gene>
<keyword evidence="4 8" id="KW-0032">Aminotransferase</keyword>
<evidence type="ECO:0000256" key="8">
    <source>
        <dbReference type="RuleBase" id="RU000480"/>
    </source>
</evidence>
<dbReference type="InterPro" id="IPR004838">
    <property type="entry name" value="NHTrfase_class1_PyrdxlP-BS"/>
</dbReference>
<dbReference type="EMBL" id="GBXI01012153">
    <property type="protein sequence ID" value="JAD02139.1"/>
    <property type="molecule type" value="Transcribed_RNA"/>
</dbReference>
<comment type="miscellaneous">
    <text evidence="8">In eukaryotes there are cytoplasmic, mitochondrial and chloroplastic isozymes.</text>
</comment>
<dbReference type="GO" id="GO:0030170">
    <property type="term" value="F:pyridoxal phosphate binding"/>
    <property type="evidence" value="ECO:0007669"/>
    <property type="project" value="InterPro"/>
</dbReference>
<dbReference type="PROSITE" id="PS00105">
    <property type="entry name" value="AA_TRANSFER_CLASS_1"/>
    <property type="match status" value="1"/>
</dbReference>
<dbReference type="FunFam" id="3.90.1150.10:FF:000160">
    <property type="entry name" value="Similar to aspartate aminotransferase"/>
    <property type="match status" value="1"/>
</dbReference>
<evidence type="ECO:0000256" key="5">
    <source>
        <dbReference type="ARBA" id="ARBA00022679"/>
    </source>
</evidence>
<dbReference type="SUPFAM" id="SSF53383">
    <property type="entry name" value="PLP-dependent transferases"/>
    <property type="match status" value="1"/>
</dbReference>
<dbReference type="InterPro" id="IPR015421">
    <property type="entry name" value="PyrdxlP-dep_Trfase_major"/>
</dbReference>
<dbReference type="EC" id="2.6.1.1" evidence="8"/>
<sequence length="428" mass="47537">MANISGKTLLSANRAIGAALNANAARTQSWFAGVQMGPPDAILGVTEAFKRDTNPKKINLGVGAYRDDNGKPWVLPSVRQAEERIVAKQLDKEYATIIGVPDFYNKAIELALGKDSERLREKHNATTQSISGTGALRIGAAFLSKFWQGNREVYVPTPTWGNHVPIFEHSGLKIKKYRYYDPKTCGLDVQGCFDDISKIPEKSIVLLHACAHNPTGVDLSLEQWKELSQLIKKKNLFPFFDMAYQGFASGDVDRDAQAVRIFEKDGHLYCLAQSFAKNMGLYGERAGAYSVITASKEEADRVTSQIKILIRALYSNPPINGARLAAEILNDEQLRAIWLKDVKTMADRIINIRAQLKGNLVKLGSSRSWDHITNQIGMFCYSGMTAENVERLSKEFSIYLTKDGRISMAGVTSKNVDYLAHAMHEVTK</sequence>
<evidence type="ECO:0000259" key="9">
    <source>
        <dbReference type="Pfam" id="PF00155"/>
    </source>
</evidence>
<dbReference type="InterPro" id="IPR000796">
    <property type="entry name" value="Asp_trans"/>
</dbReference>
<dbReference type="Gene3D" id="3.40.640.10">
    <property type="entry name" value="Type I PLP-dependent aspartate aminotransferase-like (Major domain)"/>
    <property type="match status" value="1"/>
</dbReference>
<reference evidence="11" key="1">
    <citation type="submission" date="2014-11" db="EMBL/GenBank/DDBJ databases">
        <authorList>
            <person name="Geib S."/>
        </authorList>
    </citation>
    <scope>NUCLEOTIDE SEQUENCE</scope>
</reference>
<dbReference type="InterPro" id="IPR004839">
    <property type="entry name" value="Aminotransferase_I/II_large"/>
</dbReference>
<dbReference type="PRINTS" id="PR00799">
    <property type="entry name" value="TRANSAMINASE"/>
</dbReference>
<dbReference type="CDD" id="cd00609">
    <property type="entry name" value="AAT_like"/>
    <property type="match status" value="1"/>
</dbReference>
<evidence type="ECO:0000256" key="2">
    <source>
        <dbReference type="ARBA" id="ARBA00007441"/>
    </source>
</evidence>
<reference evidence="11" key="2">
    <citation type="journal article" date="2015" name="Gigascience">
        <title>Reconstructing a comprehensive transcriptome assembly of a white-pupal translocated strain of the pest fruit fly Bactrocera cucurbitae.</title>
        <authorList>
            <person name="Sim S.B."/>
            <person name="Calla B."/>
            <person name="Hall B."/>
            <person name="DeRego T."/>
            <person name="Geib S.M."/>
        </authorList>
    </citation>
    <scope>NUCLEOTIDE SEQUENCE</scope>
</reference>
<dbReference type="Gene3D" id="3.90.1150.10">
    <property type="entry name" value="Aspartate Aminotransferase, domain 1"/>
    <property type="match status" value="1"/>
</dbReference>
<dbReference type="GO" id="GO:0005739">
    <property type="term" value="C:mitochondrion"/>
    <property type="evidence" value="ECO:0007669"/>
    <property type="project" value="TreeGrafter"/>
</dbReference>